<evidence type="ECO:0000256" key="2">
    <source>
        <dbReference type="ARBA" id="ARBA00023136"/>
    </source>
</evidence>
<feature type="domain" description="C-type lysozyme inhibitor" evidence="6">
    <location>
        <begin position="27"/>
        <end position="87"/>
    </location>
</feature>
<keyword evidence="3" id="KW-0564">Palmitate</keyword>
<dbReference type="RefSeq" id="WP_126980001.1">
    <property type="nucleotide sequence ID" value="NZ_PQSP01000004.1"/>
</dbReference>
<keyword evidence="2" id="KW-0472">Membrane</keyword>
<dbReference type="Pfam" id="PF09864">
    <property type="entry name" value="MliC"/>
    <property type="match status" value="1"/>
</dbReference>
<dbReference type="InterPro" id="IPR036328">
    <property type="entry name" value="MliC_sf"/>
</dbReference>
<evidence type="ECO:0000256" key="3">
    <source>
        <dbReference type="ARBA" id="ARBA00023139"/>
    </source>
</evidence>
<dbReference type="SUPFAM" id="SSF141488">
    <property type="entry name" value="YdhA-like"/>
    <property type="match status" value="1"/>
</dbReference>
<keyword evidence="1 5" id="KW-0732">Signal</keyword>
<reference evidence="7 8" key="1">
    <citation type="submission" date="2018-01" db="EMBL/GenBank/DDBJ databases">
        <title>Saezia sanguinis gen. nov., sp. nov., in the order Burkholderiales isolated from human blood.</title>
        <authorList>
            <person name="Medina-Pascual M.J."/>
            <person name="Valdezate S."/>
            <person name="Monzon S."/>
            <person name="Cuesta I."/>
            <person name="Carrasco G."/>
            <person name="Villalon P."/>
            <person name="Saez-Nieto J.A."/>
        </authorList>
    </citation>
    <scope>NUCLEOTIDE SEQUENCE [LARGE SCALE GENOMIC DNA]</scope>
    <source>
        <strain evidence="7 8">CNM695-12</strain>
    </source>
</reference>
<dbReference type="EMBL" id="PQSP01000004">
    <property type="protein sequence ID" value="RUS66515.1"/>
    <property type="molecule type" value="Genomic_DNA"/>
</dbReference>
<comment type="caution">
    <text evidence="7">The sequence shown here is derived from an EMBL/GenBank/DDBJ whole genome shotgun (WGS) entry which is preliminary data.</text>
</comment>
<gene>
    <name evidence="7" type="ORF">CUZ56_01795</name>
</gene>
<dbReference type="Gene3D" id="2.40.128.200">
    <property type="match status" value="1"/>
</dbReference>
<protein>
    <recommendedName>
        <fullName evidence="6">C-type lysozyme inhibitor domain-containing protein</fullName>
    </recommendedName>
</protein>
<organism evidence="7 8">
    <name type="scientific">Saezia sanguinis</name>
    <dbReference type="NCBI Taxonomy" id="1965230"/>
    <lineage>
        <taxon>Bacteria</taxon>
        <taxon>Pseudomonadati</taxon>
        <taxon>Pseudomonadota</taxon>
        <taxon>Betaproteobacteria</taxon>
        <taxon>Burkholderiales</taxon>
        <taxon>Saeziaceae</taxon>
        <taxon>Saezia</taxon>
    </lineage>
</organism>
<keyword evidence="8" id="KW-1185">Reference proteome</keyword>
<evidence type="ECO:0000256" key="1">
    <source>
        <dbReference type="ARBA" id="ARBA00022729"/>
    </source>
</evidence>
<dbReference type="OrthoDB" id="8550040at2"/>
<sequence length="110" mass="11561" precursor="true">MKSLSKLIVAASIAAPAAAFAVTPITYTCEDGQSIQVAYPDHFHAIVIQNDDVALLKHAISASGARYVGGGWQWWGKGMNEGTLSTIKEGEAVASDKGRFCRVPAAAAQQ</sequence>
<feature type="signal peptide" evidence="5">
    <location>
        <begin position="1"/>
        <end position="21"/>
    </location>
</feature>
<dbReference type="Proteomes" id="UP000286947">
    <property type="component" value="Unassembled WGS sequence"/>
</dbReference>
<evidence type="ECO:0000313" key="7">
    <source>
        <dbReference type="EMBL" id="RUS66515.1"/>
    </source>
</evidence>
<evidence type="ECO:0000256" key="5">
    <source>
        <dbReference type="SAM" id="SignalP"/>
    </source>
</evidence>
<proteinExistence type="predicted"/>
<accession>A0A433SCP7</accession>
<feature type="chain" id="PRO_5019544534" description="C-type lysozyme inhibitor domain-containing protein" evidence="5">
    <location>
        <begin position="22"/>
        <end position="110"/>
    </location>
</feature>
<dbReference type="AlphaFoldDB" id="A0A433SCP7"/>
<keyword evidence="4" id="KW-0449">Lipoprotein</keyword>
<name>A0A433SCP7_9BURK</name>
<evidence type="ECO:0000259" key="6">
    <source>
        <dbReference type="Pfam" id="PF09864"/>
    </source>
</evidence>
<evidence type="ECO:0000313" key="8">
    <source>
        <dbReference type="Proteomes" id="UP000286947"/>
    </source>
</evidence>
<dbReference type="InterPro" id="IPR018660">
    <property type="entry name" value="MliC"/>
</dbReference>
<evidence type="ECO:0000256" key="4">
    <source>
        <dbReference type="ARBA" id="ARBA00023288"/>
    </source>
</evidence>